<protein>
    <submittedName>
        <fullName evidence="1">Uncharacterized protein</fullName>
    </submittedName>
</protein>
<accession>A0A8S4PAJ6</accession>
<organism evidence="1 2">
    <name type="scientific">Owenia fusiformis</name>
    <name type="common">Polychaete worm</name>
    <dbReference type="NCBI Taxonomy" id="6347"/>
    <lineage>
        <taxon>Eukaryota</taxon>
        <taxon>Metazoa</taxon>
        <taxon>Spiralia</taxon>
        <taxon>Lophotrochozoa</taxon>
        <taxon>Annelida</taxon>
        <taxon>Polychaeta</taxon>
        <taxon>Sedentaria</taxon>
        <taxon>Canalipalpata</taxon>
        <taxon>Sabellida</taxon>
        <taxon>Oweniida</taxon>
        <taxon>Oweniidae</taxon>
        <taxon>Owenia</taxon>
    </lineage>
</organism>
<dbReference type="Proteomes" id="UP000749559">
    <property type="component" value="Unassembled WGS sequence"/>
</dbReference>
<proteinExistence type="predicted"/>
<sequence>PNCSSYKSLTDLTNTLPPYTGLPDVADPYVIDPVLIQNANSQCHSYPKLLIYMVACQMFTLGEIRGRNYLGKSSKTNLAKGKISIPKKNALEASVAVHFPSLKKKEISRLSREVVNRRIRYIFTERLDTFPWFMLH</sequence>
<dbReference type="EMBL" id="CAIIXF020000008">
    <property type="protein sequence ID" value="CAH1791466.1"/>
    <property type="molecule type" value="Genomic_DNA"/>
</dbReference>
<reference evidence="1" key="1">
    <citation type="submission" date="2022-03" db="EMBL/GenBank/DDBJ databases">
        <authorList>
            <person name="Martin C."/>
        </authorList>
    </citation>
    <scope>NUCLEOTIDE SEQUENCE</scope>
</reference>
<keyword evidence="2" id="KW-1185">Reference proteome</keyword>
<evidence type="ECO:0000313" key="1">
    <source>
        <dbReference type="EMBL" id="CAH1791466.1"/>
    </source>
</evidence>
<gene>
    <name evidence="1" type="ORF">OFUS_LOCUS16543</name>
</gene>
<evidence type="ECO:0000313" key="2">
    <source>
        <dbReference type="Proteomes" id="UP000749559"/>
    </source>
</evidence>
<dbReference type="AlphaFoldDB" id="A0A8S4PAJ6"/>
<comment type="caution">
    <text evidence="1">The sequence shown here is derived from an EMBL/GenBank/DDBJ whole genome shotgun (WGS) entry which is preliminary data.</text>
</comment>
<feature type="non-terminal residue" evidence="1">
    <location>
        <position position="1"/>
    </location>
</feature>
<name>A0A8S4PAJ6_OWEFU</name>